<name>A0ABP6MBK6_9ACTN</name>
<dbReference type="Proteomes" id="UP001501637">
    <property type="component" value="Unassembled WGS sequence"/>
</dbReference>
<sequence>MEWDTEGWKRGLMSDSPTFPQVREVTILGSNLLGSTTSDPSDLRKHSQGGLFVPIPRADVSARGC</sequence>
<evidence type="ECO:0000313" key="2">
    <source>
        <dbReference type="Proteomes" id="UP001501637"/>
    </source>
</evidence>
<dbReference type="EMBL" id="BAAAUG010000010">
    <property type="protein sequence ID" value="GAA3083262.1"/>
    <property type="molecule type" value="Genomic_DNA"/>
</dbReference>
<protein>
    <submittedName>
        <fullName evidence="1">Uncharacterized protein</fullName>
    </submittedName>
</protein>
<comment type="caution">
    <text evidence="1">The sequence shown here is derived from an EMBL/GenBank/DDBJ whole genome shotgun (WGS) entry which is preliminary data.</text>
</comment>
<organism evidence="1 2">
    <name type="scientific">Streptomyces rectiviolaceus</name>
    <dbReference type="NCBI Taxonomy" id="332591"/>
    <lineage>
        <taxon>Bacteria</taxon>
        <taxon>Bacillati</taxon>
        <taxon>Actinomycetota</taxon>
        <taxon>Actinomycetes</taxon>
        <taxon>Kitasatosporales</taxon>
        <taxon>Streptomycetaceae</taxon>
        <taxon>Streptomyces</taxon>
    </lineage>
</organism>
<reference evidence="2" key="1">
    <citation type="journal article" date="2019" name="Int. J. Syst. Evol. Microbiol.">
        <title>The Global Catalogue of Microorganisms (GCM) 10K type strain sequencing project: providing services to taxonomists for standard genome sequencing and annotation.</title>
        <authorList>
            <consortium name="The Broad Institute Genomics Platform"/>
            <consortium name="The Broad Institute Genome Sequencing Center for Infectious Disease"/>
            <person name="Wu L."/>
            <person name="Ma J."/>
        </authorList>
    </citation>
    <scope>NUCLEOTIDE SEQUENCE [LARGE SCALE GENOMIC DNA]</scope>
    <source>
        <strain evidence="2">JCM 9092</strain>
    </source>
</reference>
<proteinExistence type="predicted"/>
<accession>A0ABP6MBK6</accession>
<keyword evidence="2" id="KW-1185">Reference proteome</keyword>
<gene>
    <name evidence="1" type="ORF">GCM10010449_03990</name>
</gene>
<evidence type="ECO:0000313" key="1">
    <source>
        <dbReference type="EMBL" id="GAA3083262.1"/>
    </source>
</evidence>